<dbReference type="PANTHER" id="PTHR45627">
    <property type="entry name" value="ADENYLATE CYCLASE TYPE 1"/>
    <property type="match status" value="1"/>
</dbReference>
<reference evidence="4 5" key="2">
    <citation type="submission" date="2018-11" db="EMBL/GenBank/DDBJ databases">
        <authorList>
            <consortium name="Pathogen Informatics"/>
        </authorList>
    </citation>
    <scope>NUCLEOTIDE SEQUENCE [LARGE SCALE GENOMIC DNA]</scope>
    <source>
        <strain evidence="4 5">NST_G2</strain>
    </source>
</reference>
<evidence type="ECO:0000256" key="3">
    <source>
        <dbReference type="SAM" id="MobiDB-lite"/>
    </source>
</evidence>
<evidence type="ECO:0000313" key="6">
    <source>
        <dbReference type="WBParaSite" id="SSLN_0000647601-mRNA-1"/>
    </source>
</evidence>
<protein>
    <submittedName>
        <fullName evidence="6">AC_N domain-containing protein</fullName>
    </submittedName>
</protein>
<dbReference type="AlphaFoldDB" id="A0A183SPY1"/>
<dbReference type="PANTHER" id="PTHR45627:SF8">
    <property type="entry name" value="ADENYLATE CYCLASE TYPE 9"/>
    <property type="match status" value="1"/>
</dbReference>
<gene>
    <name evidence="4" type="ORF">SSLN_LOCUS6279</name>
</gene>
<dbReference type="STRING" id="70667.A0A183SPY1"/>
<sequence>MTSETENKKLSWSTEVPTRSVNLYPGNFRLFERCSGGVLNLRFDSPVLESCYSLCSFPHSVSRFRMAVGYFGLVCFTWMIFLALTRVGFWMAYVLAASVGLVVAIILLGLTFLKPFFKRRYFILYLFVSLSYSFLFLLSFVPRDVCASSVFNLSLICQLLLVIYINIPLRLWQAVLICGAVSIIHVGLACFASGFVSTNVGCIYVLAHCCIHLVGIIQHLLSQSSSLFLFSQVRRRSTFMRLGHNAVMRKALEKEQRMRKDMIQSLMPLQVAEEVMRGVGKQSDEDDGSMDEEAVDVRSPSHDSKTSEHDKKSKKPKAPPRESEMEMKAVATNSGPSRKSHSSFDENNEDGEMDPLNTINPDSGEKTRLQGVTMLSRNTIIDDEVAQRIFKVSQAFGQLQPSVWSRHSIHLNTKLKMYKAIVLTTHLYGADTWTVYSNQARKLNHFHLSCLRRILKLRWQDRTPDT</sequence>
<dbReference type="EMBL" id="UYSU01033618">
    <property type="protein sequence ID" value="VDL92664.1"/>
    <property type="molecule type" value="Genomic_DNA"/>
</dbReference>
<dbReference type="GO" id="GO:0007189">
    <property type="term" value="P:adenylate cyclase-activating G protein-coupled receptor signaling pathway"/>
    <property type="evidence" value="ECO:0007669"/>
    <property type="project" value="TreeGrafter"/>
</dbReference>
<reference evidence="6" key="1">
    <citation type="submission" date="2016-06" db="UniProtKB">
        <authorList>
            <consortium name="WormBaseParasite"/>
        </authorList>
    </citation>
    <scope>IDENTIFICATION</scope>
</reference>
<dbReference type="GO" id="GO:0004016">
    <property type="term" value="F:adenylate cyclase activity"/>
    <property type="evidence" value="ECO:0007669"/>
    <property type="project" value="TreeGrafter"/>
</dbReference>
<evidence type="ECO:0000313" key="5">
    <source>
        <dbReference type="Proteomes" id="UP000275846"/>
    </source>
</evidence>
<feature type="region of interest" description="Disordered" evidence="3">
    <location>
        <begin position="277"/>
        <end position="366"/>
    </location>
</feature>
<name>A0A183SPY1_SCHSO</name>
<keyword evidence="5" id="KW-1185">Reference proteome</keyword>
<feature type="compositionally biased region" description="Acidic residues" evidence="3">
    <location>
        <begin position="284"/>
        <end position="294"/>
    </location>
</feature>
<accession>A0A183SPY1</accession>
<dbReference type="WBParaSite" id="SSLN_0000647601-mRNA-1">
    <property type="protein sequence ID" value="SSLN_0000647601-mRNA-1"/>
    <property type="gene ID" value="SSLN_0000647601"/>
</dbReference>
<evidence type="ECO:0000313" key="4">
    <source>
        <dbReference type="EMBL" id="VDL92664.1"/>
    </source>
</evidence>
<evidence type="ECO:0000256" key="1">
    <source>
        <dbReference type="ARBA" id="ARBA00022741"/>
    </source>
</evidence>
<dbReference type="Proteomes" id="UP000275846">
    <property type="component" value="Unassembled WGS sequence"/>
</dbReference>
<evidence type="ECO:0000256" key="2">
    <source>
        <dbReference type="ARBA" id="ARBA00023239"/>
    </source>
</evidence>
<keyword evidence="2" id="KW-0456">Lyase</keyword>
<dbReference type="OrthoDB" id="10035433at2759"/>
<organism evidence="6">
    <name type="scientific">Schistocephalus solidus</name>
    <name type="common">Tapeworm</name>
    <dbReference type="NCBI Taxonomy" id="70667"/>
    <lineage>
        <taxon>Eukaryota</taxon>
        <taxon>Metazoa</taxon>
        <taxon>Spiralia</taxon>
        <taxon>Lophotrochozoa</taxon>
        <taxon>Platyhelminthes</taxon>
        <taxon>Cestoda</taxon>
        <taxon>Eucestoda</taxon>
        <taxon>Diphyllobothriidea</taxon>
        <taxon>Diphyllobothriidae</taxon>
        <taxon>Schistocephalus</taxon>
    </lineage>
</organism>
<dbReference type="GO" id="GO:0000166">
    <property type="term" value="F:nucleotide binding"/>
    <property type="evidence" value="ECO:0007669"/>
    <property type="project" value="UniProtKB-KW"/>
</dbReference>
<keyword evidence="1" id="KW-0547">Nucleotide-binding</keyword>
<feature type="compositionally biased region" description="Basic and acidic residues" evidence="3">
    <location>
        <begin position="295"/>
        <end position="311"/>
    </location>
</feature>
<proteinExistence type="predicted"/>
<dbReference type="GO" id="GO:0005886">
    <property type="term" value="C:plasma membrane"/>
    <property type="evidence" value="ECO:0007669"/>
    <property type="project" value="TreeGrafter"/>
</dbReference>